<gene>
    <name evidence="2" type="ORF">MED217_02995</name>
</gene>
<dbReference type="OrthoDB" id="1376285at2"/>
<feature type="signal peptide" evidence="1">
    <location>
        <begin position="1"/>
        <end position="21"/>
    </location>
</feature>
<reference evidence="2 3" key="1">
    <citation type="journal article" date="2007" name="Nature">
        <title>Light stimulates growth of proteorhodopsin-containing marine Flavobacteria.</title>
        <authorList>
            <person name="Gomez-Consarnau L."/>
            <person name="Gonzalez J.M."/>
            <person name="Coll-Llado M."/>
            <person name="Gourdon P."/>
            <person name="Pascher T."/>
            <person name="Neutze R."/>
            <person name="Pedros-Alio C."/>
            <person name="Pinhassi J."/>
        </authorList>
    </citation>
    <scope>NUCLEOTIDE SEQUENCE [LARGE SCALE GENOMIC DNA]</scope>
    <source>
        <strain evidence="2 3">MED217</strain>
    </source>
</reference>
<dbReference type="eggNOG" id="ENOG5032F3M">
    <property type="taxonomic scope" value="Bacteria"/>
</dbReference>
<sequence>MKKLQILAALLVMLTTTSLIANTDPKPETASAQLRQQVVELLGTPDFELKENSLNSEIHFMVTAQGSIVVLDVETQDQAIENYIKSRLNYKQAKVAIAGNRFFNLSYKIVKEL</sequence>
<evidence type="ECO:0000313" key="2">
    <source>
        <dbReference type="EMBL" id="EAQ50083.1"/>
    </source>
</evidence>
<dbReference type="AlphaFoldDB" id="A3XK36"/>
<organism evidence="2 3">
    <name type="scientific">Leeuwenhoekiella blandensis (strain CECT 7118 / CCUG 51940 / KCTC 22103 / MED217)</name>
    <name type="common">Flavobacterium sp. (strain MED217)</name>
    <dbReference type="NCBI Taxonomy" id="398720"/>
    <lineage>
        <taxon>Bacteria</taxon>
        <taxon>Pseudomonadati</taxon>
        <taxon>Bacteroidota</taxon>
        <taxon>Flavobacteriia</taxon>
        <taxon>Flavobacteriales</taxon>
        <taxon>Flavobacteriaceae</taxon>
        <taxon>Leeuwenhoekiella</taxon>
    </lineage>
</organism>
<keyword evidence="3" id="KW-1185">Reference proteome</keyword>
<accession>A3XK36</accession>
<feature type="chain" id="PRO_5002663642" evidence="1">
    <location>
        <begin position="22"/>
        <end position="113"/>
    </location>
</feature>
<dbReference type="HOGENOM" id="CLU_144747_0_1_10"/>
<dbReference type="Proteomes" id="UP000001601">
    <property type="component" value="Unassembled WGS sequence"/>
</dbReference>
<comment type="caution">
    <text evidence="2">The sequence shown here is derived from an EMBL/GenBank/DDBJ whole genome shotgun (WGS) entry which is preliminary data.</text>
</comment>
<dbReference type="EMBL" id="AANC01000003">
    <property type="protein sequence ID" value="EAQ50083.1"/>
    <property type="molecule type" value="Genomic_DNA"/>
</dbReference>
<dbReference type="RefSeq" id="WP_009778992.1">
    <property type="nucleotide sequence ID" value="NZ_CH672395.1"/>
</dbReference>
<evidence type="ECO:0000313" key="3">
    <source>
        <dbReference type="Proteomes" id="UP000001601"/>
    </source>
</evidence>
<proteinExistence type="predicted"/>
<name>A3XK36_LEEBM</name>
<keyword evidence="1" id="KW-0732">Signal</keyword>
<evidence type="ECO:0000256" key="1">
    <source>
        <dbReference type="SAM" id="SignalP"/>
    </source>
</evidence>
<protein>
    <submittedName>
        <fullName evidence="2">Uncharacterized protein</fullName>
    </submittedName>
</protein>